<feature type="transmembrane region" description="Helical" evidence="1">
    <location>
        <begin position="167"/>
        <end position="188"/>
    </location>
</feature>
<dbReference type="PANTHER" id="PTHR41771:SF1">
    <property type="entry name" value="MEMBRANE PROTEIN"/>
    <property type="match status" value="1"/>
</dbReference>
<evidence type="ECO:0000256" key="1">
    <source>
        <dbReference type="SAM" id="Phobius"/>
    </source>
</evidence>
<name>A0AAW5JQ74_9FIRM</name>
<feature type="transmembrane region" description="Helical" evidence="1">
    <location>
        <begin position="20"/>
        <end position="40"/>
    </location>
</feature>
<evidence type="ECO:0000313" key="2">
    <source>
        <dbReference type="EMBL" id="MCQ4769564.1"/>
    </source>
</evidence>
<dbReference type="Pfam" id="PF07907">
    <property type="entry name" value="YibE_F"/>
    <property type="match status" value="1"/>
</dbReference>
<dbReference type="Proteomes" id="UP001204562">
    <property type="component" value="Unassembled WGS sequence"/>
</dbReference>
<feature type="transmembrane region" description="Helical" evidence="1">
    <location>
        <begin position="321"/>
        <end position="344"/>
    </location>
</feature>
<dbReference type="EMBL" id="JANFYS010000005">
    <property type="protein sequence ID" value="MCQ4769564.1"/>
    <property type="molecule type" value="Genomic_DNA"/>
</dbReference>
<organism evidence="2 3">
    <name type="scientific">Intestinimonas massiliensis</name>
    <name type="common">ex Afouda et al. 2020</name>
    <dbReference type="NCBI Taxonomy" id="1673721"/>
    <lineage>
        <taxon>Bacteria</taxon>
        <taxon>Bacillati</taxon>
        <taxon>Bacillota</taxon>
        <taxon>Clostridia</taxon>
        <taxon>Eubacteriales</taxon>
        <taxon>Intestinimonas</taxon>
    </lineage>
</organism>
<feature type="transmembrane region" description="Helical" evidence="1">
    <location>
        <begin position="143"/>
        <end position="160"/>
    </location>
</feature>
<dbReference type="AlphaFoldDB" id="A0AAW5JQ74"/>
<sequence length="395" mass="41753">MKQSKGKRQPAVKPLKGRRVWEIGAALLLLAVLVVTAAALRGGEGEREARAARKRLFAVARVTDVLADHSAEDTWTEGRRLGEQYIEVKLLTGPFKGTVLETSNYLNAYTNVDCRLGTRIVVRLDYDDHGEPYIISVPNYDRGLVLAGLLVVFGALLVLIGGKKGAMALLGLAYTLACLWYLLVPLILRGADPILVSIGVVALTTAASLLLLTGFSRKTLCATLGCVGGVAAAGIFAGLAGTISPLNGFNLSEAEELVLRAGDSKLHISGLLVSGILIASLGAVMDVAMSIASSCNELRELNPNLTRAELFRSGMNIGRDAMGTMANTLILAFAGASLNMLILFRVYDYPLIQIANTDAMAVEVVRGVAGSIGIVLTVPLVALLSSRLMGPQPKT</sequence>
<protein>
    <submittedName>
        <fullName evidence="2">YibE/F family protein</fullName>
    </submittedName>
</protein>
<feature type="transmembrane region" description="Helical" evidence="1">
    <location>
        <begin position="194"/>
        <end position="212"/>
    </location>
</feature>
<comment type="caution">
    <text evidence="2">The sequence shown here is derived from an EMBL/GenBank/DDBJ whole genome shotgun (WGS) entry which is preliminary data.</text>
</comment>
<dbReference type="PANTHER" id="PTHR41771">
    <property type="entry name" value="MEMBRANE PROTEIN-RELATED"/>
    <property type="match status" value="1"/>
</dbReference>
<accession>A0AAW5JQ74</accession>
<keyword evidence="1" id="KW-1133">Transmembrane helix</keyword>
<dbReference type="InterPro" id="IPR012507">
    <property type="entry name" value="YibE_F"/>
</dbReference>
<feature type="transmembrane region" description="Helical" evidence="1">
    <location>
        <begin position="224"/>
        <end position="246"/>
    </location>
</feature>
<gene>
    <name evidence="2" type="ORF">NE579_03655</name>
</gene>
<keyword evidence="1" id="KW-0812">Transmembrane</keyword>
<reference evidence="2" key="1">
    <citation type="submission" date="2022-06" db="EMBL/GenBank/DDBJ databases">
        <title>Isolation of gut microbiota from human fecal samples.</title>
        <authorList>
            <person name="Pamer E.G."/>
            <person name="Barat B."/>
            <person name="Waligurski E."/>
            <person name="Medina S."/>
            <person name="Paddock L."/>
            <person name="Mostad J."/>
        </authorList>
    </citation>
    <scope>NUCLEOTIDE SEQUENCE</scope>
    <source>
        <strain evidence="2">DFI.9.91</strain>
    </source>
</reference>
<keyword evidence="1" id="KW-0472">Membrane</keyword>
<dbReference type="RefSeq" id="WP_256303301.1">
    <property type="nucleotide sequence ID" value="NZ_JANFYS010000005.1"/>
</dbReference>
<evidence type="ECO:0000313" key="3">
    <source>
        <dbReference type="Proteomes" id="UP001204562"/>
    </source>
</evidence>
<feature type="transmembrane region" description="Helical" evidence="1">
    <location>
        <begin position="364"/>
        <end position="384"/>
    </location>
</feature>
<proteinExistence type="predicted"/>
<feature type="transmembrane region" description="Helical" evidence="1">
    <location>
        <begin position="266"/>
        <end position="289"/>
    </location>
</feature>